<keyword evidence="9 12" id="KW-0234">DNA repair</keyword>
<dbReference type="InterPro" id="IPR000445">
    <property type="entry name" value="HhH_motif"/>
</dbReference>
<feature type="binding site" evidence="12">
    <location>
        <position position="196"/>
    </location>
    <ligand>
        <name>[4Fe-4S] cluster</name>
        <dbReference type="ChEBI" id="CHEBI:49883"/>
    </ligand>
</feature>
<evidence type="ECO:0000256" key="4">
    <source>
        <dbReference type="ARBA" id="ARBA00022763"/>
    </source>
</evidence>
<evidence type="ECO:0000256" key="10">
    <source>
        <dbReference type="ARBA" id="ARBA00023239"/>
    </source>
</evidence>
<keyword evidence="3 12" id="KW-0479">Metal-binding</keyword>
<comment type="catalytic activity">
    <reaction evidence="12">
        <text>2'-deoxyribonucleotide-(2'-deoxyribose 5'-phosphate)-2'-deoxyribonucleotide-DNA = a 3'-end 2'-deoxyribonucleotide-(2,3-dehydro-2,3-deoxyribose 5'-phosphate)-DNA + a 5'-end 5'-phospho-2'-deoxyribonucleoside-DNA + H(+)</text>
        <dbReference type="Rhea" id="RHEA:66592"/>
        <dbReference type="Rhea" id="RHEA-COMP:13180"/>
        <dbReference type="Rhea" id="RHEA-COMP:16897"/>
        <dbReference type="Rhea" id="RHEA-COMP:17067"/>
        <dbReference type="ChEBI" id="CHEBI:15378"/>
        <dbReference type="ChEBI" id="CHEBI:136412"/>
        <dbReference type="ChEBI" id="CHEBI:157695"/>
        <dbReference type="ChEBI" id="CHEBI:167181"/>
        <dbReference type="EC" id="4.2.99.18"/>
    </reaction>
</comment>
<dbReference type="InterPro" id="IPR003651">
    <property type="entry name" value="Endonuclease3_FeS-loop_motif"/>
</dbReference>
<dbReference type="GO" id="GO:0003677">
    <property type="term" value="F:DNA binding"/>
    <property type="evidence" value="ECO:0007669"/>
    <property type="project" value="UniProtKB-UniRule"/>
</dbReference>
<dbReference type="GO" id="GO:0006285">
    <property type="term" value="P:base-excision repair, AP site formation"/>
    <property type="evidence" value="ECO:0007669"/>
    <property type="project" value="TreeGrafter"/>
</dbReference>
<evidence type="ECO:0000256" key="3">
    <source>
        <dbReference type="ARBA" id="ARBA00022723"/>
    </source>
</evidence>
<dbReference type="Gene3D" id="1.10.1670.10">
    <property type="entry name" value="Helix-hairpin-Helix base-excision DNA repair enzymes (C-terminal)"/>
    <property type="match status" value="1"/>
</dbReference>
<evidence type="ECO:0000256" key="7">
    <source>
        <dbReference type="ARBA" id="ARBA00023014"/>
    </source>
</evidence>
<dbReference type="PANTHER" id="PTHR10359:SF18">
    <property type="entry name" value="ENDONUCLEASE III"/>
    <property type="match status" value="1"/>
</dbReference>
<dbReference type="GO" id="GO:0051539">
    <property type="term" value="F:4 iron, 4 sulfur cluster binding"/>
    <property type="evidence" value="ECO:0007669"/>
    <property type="project" value="UniProtKB-UniRule"/>
</dbReference>
<feature type="binding site" evidence="12">
    <location>
        <position position="199"/>
    </location>
    <ligand>
        <name>[4Fe-4S] cluster</name>
        <dbReference type="ChEBI" id="CHEBI:49883"/>
    </ligand>
</feature>
<sequence length="216" mass="24096">MRITKAAKQEMLAILEEWYRGMETALHYTTPFELLIAVILSAQCTDERVNIITARLFAQYNSPDKILELGQAGLEEQIRDCGLFRGKARNIIATCDILCRKYGGEVPADFEALTELPGVGRKTANVVLSQLFHVPAIAVDTHVFRVANRLGLAKGETPLAVEQGLMKAIPREQWSAAHHWLIWHGRKVCKARKPECGNCRLTALCLAFNTNKKTAP</sequence>
<dbReference type="Gene3D" id="1.10.340.30">
    <property type="entry name" value="Hypothetical protein, domain 2"/>
    <property type="match status" value="1"/>
</dbReference>
<comment type="similarity">
    <text evidence="1 12">Belongs to the Nth/MutY family.</text>
</comment>
<evidence type="ECO:0000256" key="8">
    <source>
        <dbReference type="ARBA" id="ARBA00023125"/>
    </source>
</evidence>
<gene>
    <name evidence="12" type="primary">nth</name>
    <name evidence="14" type="ORF">EV210_11679</name>
</gene>
<evidence type="ECO:0000256" key="12">
    <source>
        <dbReference type="HAMAP-Rule" id="MF_00942"/>
    </source>
</evidence>
<dbReference type="OrthoDB" id="9800977at2"/>
<dbReference type="SUPFAM" id="SSF48150">
    <property type="entry name" value="DNA-glycosylase"/>
    <property type="match status" value="1"/>
</dbReference>
<dbReference type="RefSeq" id="WP_132083010.1">
    <property type="nucleotide sequence ID" value="NZ_DAIMLW010000480.1"/>
</dbReference>
<dbReference type="FunFam" id="1.10.1670.10:FF:000001">
    <property type="entry name" value="Endonuclease III"/>
    <property type="match status" value="1"/>
</dbReference>
<dbReference type="EMBL" id="SLUI01000016">
    <property type="protein sequence ID" value="TCL33977.1"/>
    <property type="molecule type" value="Genomic_DNA"/>
</dbReference>
<evidence type="ECO:0000313" key="15">
    <source>
        <dbReference type="Proteomes" id="UP000295063"/>
    </source>
</evidence>
<feature type="binding site" evidence="12">
    <location>
        <position position="189"/>
    </location>
    <ligand>
        <name>[4Fe-4S] cluster</name>
        <dbReference type="ChEBI" id="CHEBI:49883"/>
    </ligand>
</feature>
<dbReference type="Pfam" id="PF00633">
    <property type="entry name" value="HHH"/>
    <property type="match status" value="1"/>
</dbReference>
<keyword evidence="15" id="KW-1185">Reference proteome</keyword>
<dbReference type="InterPro" id="IPR023170">
    <property type="entry name" value="HhH_base_excis_C"/>
</dbReference>
<feature type="binding site" evidence="12">
    <location>
        <position position="205"/>
    </location>
    <ligand>
        <name>[4Fe-4S] cluster</name>
        <dbReference type="ChEBI" id="CHEBI:49883"/>
    </ligand>
</feature>
<evidence type="ECO:0000256" key="9">
    <source>
        <dbReference type="ARBA" id="ARBA00023204"/>
    </source>
</evidence>
<dbReference type="PANTHER" id="PTHR10359">
    <property type="entry name" value="A/G-SPECIFIC ADENINE GLYCOSYLASE/ENDONUCLEASE III"/>
    <property type="match status" value="1"/>
</dbReference>
<keyword evidence="10 12" id="KW-0456">Lyase</keyword>
<keyword evidence="14" id="KW-0540">Nuclease</keyword>
<keyword evidence="6 12" id="KW-0408">Iron</keyword>
<feature type="domain" description="HhH-GPD" evidence="13">
    <location>
        <begin position="40"/>
        <end position="187"/>
    </location>
</feature>
<keyword evidence="14" id="KW-0255">Endonuclease</keyword>
<dbReference type="GO" id="GO:0019104">
    <property type="term" value="F:DNA N-glycosylase activity"/>
    <property type="evidence" value="ECO:0007669"/>
    <property type="project" value="UniProtKB-UniRule"/>
</dbReference>
<dbReference type="AlphaFoldDB" id="A0A4R1PUU8"/>
<dbReference type="Pfam" id="PF00730">
    <property type="entry name" value="HhH-GPD"/>
    <property type="match status" value="1"/>
</dbReference>
<dbReference type="NCBIfam" id="TIGR01083">
    <property type="entry name" value="nth"/>
    <property type="match status" value="1"/>
</dbReference>
<dbReference type="HAMAP" id="MF_00942">
    <property type="entry name" value="Nth"/>
    <property type="match status" value="1"/>
</dbReference>
<dbReference type="InterPro" id="IPR005759">
    <property type="entry name" value="Nth"/>
</dbReference>
<dbReference type="PIRSF" id="PIRSF001435">
    <property type="entry name" value="Nth"/>
    <property type="match status" value="1"/>
</dbReference>
<comment type="cofactor">
    <cofactor evidence="12">
        <name>[4Fe-4S] cluster</name>
        <dbReference type="ChEBI" id="CHEBI:49883"/>
    </cofactor>
    <text evidence="12">Binds 1 [4Fe-4S] cluster.</text>
</comment>
<dbReference type="SMART" id="SM00478">
    <property type="entry name" value="ENDO3c"/>
    <property type="match status" value="1"/>
</dbReference>
<comment type="function">
    <text evidence="12">DNA repair enzyme that has both DNA N-glycosylase activity and AP-lyase activity. The DNA N-glycosylase activity releases various damaged pyrimidines from DNA by cleaving the N-glycosidic bond, leaving an AP (apurinic/apyrimidinic) site. The AP-lyase activity cleaves the phosphodiester bond 3' to the AP site by a beta-elimination, leaving a 3'-terminal unsaturated sugar and a product with a terminal 5'-phosphate.</text>
</comment>
<accession>A0A4R1PUU8</accession>
<dbReference type="InterPro" id="IPR003265">
    <property type="entry name" value="HhH-GPD_domain"/>
</dbReference>
<dbReference type="InterPro" id="IPR011257">
    <property type="entry name" value="DNA_glycosylase"/>
</dbReference>
<dbReference type="GO" id="GO:0140078">
    <property type="term" value="F:class I DNA-(apurinic or apyrimidinic site) endonuclease activity"/>
    <property type="evidence" value="ECO:0007669"/>
    <property type="project" value="UniProtKB-EC"/>
</dbReference>
<dbReference type="GO" id="GO:0046872">
    <property type="term" value="F:metal ion binding"/>
    <property type="evidence" value="ECO:0007669"/>
    <property type="project" value="UniProtKB-KW"/>
</dbReference>
<keyword evidence="5 12" id="KW-0378">Hydrolase</keyword>
<evidence type="ECO:0000256" key="11">
    <source>
        <dbReference type="ARBA" id="ARBA00023295"/>
    </source>
</evidence>
<reference evidence="14 15" key="1">
    <citation type="submission" date="2019-03" db="EMBL/GenBank/DDBJ databases">
        <title>Genomic Encyclopedia of Type Strains, Phase IV (KMG-IV): sequencing the most valuable type-strain genomes for metagenomic binning, comparative biology and taxonomic classification.</title>
        <authorList>
            <person name="Goeker M."/>
        </authorList>
    </citation>
    <scope>NUCLEOTIDE SEQUENCE [LARGE SCALE GENOMIC DNA]</scope>
    <source>
        <strain evidence="14 15">DSM 15969</strain>
    </source>
</reference>
<keyword evidence="2 12" id="KW-0004">4Fe-4S</keyword>
<dbReference type="SMART" id="SM00525">
    <property type="entry name" value="FES"/>
    <property type="match status" value="1"/>
</dbReference>
<evidence type="ECO:0000313" key="14">
    <source>
        <dbReference type="EMBL" id="TCL33977.1"/>
    </source>
</evidence>
<dbReference type="Proteomes" id="UP000295063">
    <property type="component" value="Unassembled WGS sequence"/>
</dbReference>
<name>A0A4R1PUU8_9FIRM</name>
<evidence type="ECO:0000256" key="2">
    <source>
        <dbReference type="ARBA" id="ARBA00022485"/>
    </source>
</evidence>
<organism evidence="14 15">
    <name type="scientific">Anaerospora hongkongensis</name>
    <dbReference type="NCBI Taxonomy" id="244830"/>
    <lineage>
        <taxon>Bacteria</taxon>
        <taxon>Bacillati</taxon>
        <taxon>Bacillota</taxon>
        <taxon>Negativicutes</taxon>
        <taxon>Selenomonadales</taxon>
        <taxon>Sporomusaceae</taxon>
        <taxon>Anaerospora</taxon>
    </lineage>
</organism>
<evidence type="ECO:0000256" key="5">
    <source>
        <dbReference type="ARBA" id="ARBA00022801"/>
    </source>
</evidence>
<dbReference type="CDD" id="cd00056">
    <property type="entry name" value="ENDO3c"/>
    <property type="match status" value="1"/>
</dbReference>
<keyword evidence="4 12" id="KW-0227">DNA damage</keyword>
<keyword evidence="7 12" id="KW-0411">Iron-sulfur</keyword>
<keyword evidence="11 12" id="KW-0326">Glycosidase</keyword>
<proteinExistence type="inferred from homology"/>
<evidence type="ECO:0000259" key="13">
    <source>
        <dbReference type="SMART" id="SM00478"/>
    </source>
</evidence>
<protein>
    <recommendedName>
        <fullName evidence="12">Endonuclease III</fullName>
        <ecNumber evidence="12">4.2.99.18</ecNumber>
    </recommendedName>
    <alternativeName>
        <fullName evidence="12">DNA-(apurinic or apyrimidinic site) lyase</fullName>
    </alternativeName>
</protein>
<dbReference type="FunFam" id="1.10.340.30:FF:000001">
    <property type="entry name" value="Endonuclease III"/>
    <property type="match status" value="1"/>
</dbReference>
<comment type="caution">
    <text evidence="14">The sequence shown here is derived from an EMBL/GenBank/DDBJ whole genome shotgun (WGS) entry which is preliminary data.</text>
</comment>
<dbReference type="EC" id="4.2.99.18" evidence="12"/>
<keyword evidence="8 12" id="KW-0238">DNA-binding</keyword>
<evidence type="ECO:0000256" key="1">
    <source>
        <dbReference type="ARBA" id="ARBA00008343"/>
    </source>
</evidence>
<evidence type="ECO:0000256" key="6">
    <source>
        <dbReference type="ARBA" id="ARBA00023004"/>
    </source>
</evidence>